<dbReference type="NCBIfam" id="TIGR02985">
    <property type="entry name" value="Sig70_bacteroi1"/>
    <property type="match status" value="1"/>
</dbReference>
<dbReference type="InterPro" id="IPR014327">
    <property type="entry name" value="RNA_pol_sigma70_bacteroid"/>
</dbReference>
<comment type="caution">
    <text evidence="7">The sequence shown here is derived from an EMBL/GenBank/DDBJ whole genome shotgun (WGS) entry which is preliminary data.</text>
</comment>
<gene>
    <name evidence="7" type="ORF">DYBT9275_04475</name>
</gene>
<keyword evidence="8" id="KW-1185">Reference proteome</keyword>
<dbReference type="RefSeq" id="WP_215240848.1">
    <property type="nucleotide sequence ID" value="NZ_CAJRAF010000002.1"/>
</dbReference>
<dbReference type="Pfam" id="PF08281">
    <property type="entry name" value="Sigma70_r4_2"/>
    <property type="match status" value="1"/>
</dbReference>
<dbReference type="EMBL" id="CAJRAF010000002">
    <property type="protein sequence ID" value="CAG5009346.1"/>
    <property type="molecule type" value="Genomic_DNA"/>
</dbReference>
<evidence type="ECO:0008006" key="9">
    <source>
        <dbReference type="Google" id="ProtNLM"/>
    </source>
</evidence>
<evidence type="ECO:0000259" key="6">
    <source>
        <dbReference type="Pfam" id="PF08281"/>
    </source>
</evidence>
<dbReference type="Gene3D" id="1.10.1740.10">
    <property type="match status" value="1"/>
</dbReference>
<dbReference type="InterPro" id="IPR014284">
    <property type="entry name" value="RNA_pol_sigma-70_dom"/>
</dbReference>
<dbReference type="InterPro" id="IPR007627">
    <property type="entry name" value="RNA_pol_sigma70_r2"/>
</dbReference>
<reference evidence="7" key="1">
    <citation type="submission" date="2021-04" db="EMBL/GenBank/DDBJ databases">
        <authorList>
            <person name="Rodrigo-Torres L."/>
            <person name="Arahal R. D."/>
            <person name="Lucena T."/>
        </authorList>
    </citation>
    <scope>NUCLEOTIDE SEQUENCE</scope>
    <source>
        <strain evidence="7">CECT 9275</strain>
    </source>
</reference>
<evidence type="ECO:0000256" key="1">
    <source>
        <dbReference type="ARBA" id="ARBA00010641"/>
    </source>
</evidence>
<dbReference type="SUPFAM" id="SSF88946">
    <property type="entry name" value="Sigma2 domain of RNA polymerase sigma factors"/>
    <property type="match status" value="1"/>
</dbReference>
<feature type="domain" description="RNA polymerase sigma factor 70 region 4 type 2" evidence="6">
    <location>
        <begin position="120"/>
        <end position="168"/>
    </location>
</feature>
<dbReference type="Gene3D" id="1.10.10.10">
    <property type="entry name" value="Winged helix-like DNA-binding domain superfamily/Winged helix DNA-binding domain"/>
    <property type="match status" value="1"/>
</dbReference>
<evidence type="ECO:0000259" key="5">
    <source>
        <dbReference type="Pfam" id="PF04542"/>
    </source>
</evidence>
<dbReference type="CDD" id="cd06171">
    <property type="entry name" value="Sigma70_r4"/>
    <property type="match status" value="1"/>
</dbReference>
<keyword evidence="3" id="KW-0731">Sigma factor</keyword>
<evidence type="ECO:0000256" key="4">
    <source>
        <dbReference type="ARBA" id="ARBA00023163"/>
    </source>
</evidence>
<feature type="domain" description="RNA polymerase sigma-70 region 2" evidence="5">
    <location>
        <begin position="23"/>
        <end position="88"/>
    </location>
</feature>
<evidence type="ECO:0000256" key="3">
    <source>
        <dbReference type="ARBA" id="ARBA00023082"/>
    </source>
</evidence>
<accession>A0A916N7K9</accession>
<comment type="similarity">
    <text evidence="1">Belongs to the sigma-70 factor family. ECF subfamily.</text>
</comment>
<dbReference type="NCBIfam" id="TIGR02937">
    <property type="entry name" value="sigma70-ECF"/>
    <property type="match status" value="1"/>
</dbReference>
<evidence type="ECO:0000313" key="7">
    <source>
        <dbReference type="EMBL" id="CAG5009346.1"/>
    </source>
</evidence>
<protein>
    <recommendedName>
        <fullName evidence="9">RNA polymerase sigma-70 factor</fullName>
    </recommendedName>
</protein>
<dbReference type="AlphaFoldDB" id="A0A916N7K9"/>
<dbReference type="Pfam" id="PF04542">
    <property type="entry name" value="Sigma70_r2"/>
    <property type="match status" value="1"/>
</dbReference>
<organism evidence="7 8">
    <name type="scientific">Dyadobacter helix</name>
    <dbReference type="NCBI Taxonomy" id="2822344"/>
    <lineage>
        <taxon>Bacteria</taxon>
        <taxon>Pseudomonadati</taxon>
        <taxon>Bacteroidota</taxon>
        <taxon>Cytophagia</taxon>
        <taxon>Cytophagales</taxon>
        <taxon>Spirosomataceae</taxon>
        <taxon>Dyadobacter</taxon>
    </lineage>
</organism>
<dbReference type="PANTHER" id="PTHR43133">
    <property type="entry name" value="RNA POLYMERASE ECF-TYPE SIGMA FACTO"/>
    <property type="match status" value="1"/>
</dbReference>
<sequence length="179" mass="21268">MNFPNEQILYRVTQGDEAAFTQLYVHFRSPALKFCTTLLKDEEEAENITQDVFAKIWDRRVQIKPDHSFQSYLFVSLRNQIFDQFKKLEKDNISRQRYLDRMKTWTDDEADEKEAYIQFVQNAVNSLSEKRKQIFKLNVEEGKSYKEIASFLNISTNTVKNQLIKAKQILRQKVMLANI</sequence>
<evidence type="ECO:0000256" key="2">
    <source>
        <dbReference type="ARBA" id="ARBA00023015"/>
    </source>
</evidence>
<dbReference type="InterPro" id="IPR013249">
    <property type="entry name" value="RNA_pol_sigma70_r4_t2"/>
</dbReference>
<dbReference type="InterPro" id="IPR013325">
    <property type="entry name" value="RNA_pol_sigma_r2"/>
</dbReference>
<dbReference type="InterPro" id="IPR039425">
    <property type="entry name" value="RNA_pol_sigma-70-like"/>
</dbReference>
<dbReference type="SUPFAM" id="SSF88659">
    <property type="entry name" value="Sigma3 and sigma4 domains of RNA polymerase sigma factors"/>
    <property type="match status" value="1"/>
</dbReference>
<keyword evidence="2" id="KW-0805">Transcription regulation</keyword>
<dbReference type="GO" id="GO:0006352">
    <property type="term" value="P:DNA-templated transcription initiation"/>
    <property type="evidence" value="ECO:0007669"/>
    <property type="project" value="InterPro"/>
</dbReference>
<dbReference type="PANTHER" id="PTHR43133:SF46">
    <property type="entry name" value="RNA POLYMERASE SIGMA-70 FACTOR ECF SUBFAMILY"/>
    <property type="match status" value="1"/>
</dbReference>
<dbReference type="InterPro" id="IPR036388">
    <property type="entry name" value="WH-like_DNA-bd_sf"/>
</dbReference>
<evidence type="ECO:0000313" key="8">
    <source>
        <dbReference type="Proteomes" id="UP000680038"/>
    </source>
</evidence>
<proteinExistence type="inferred from homology"/>
<name>A0A916N7K9_9BACT</name>
<dbReference type="InterPro" id="IPR013324">
    <property type="entry name" value="RNA_pol_sigma_r3/r4-like"/>
</dbReference>
<dbReference type="Proteomes" id="UP000680038">
    <property type="component" value="Unassembled WGS sequence"/>
</dbReference>
<dbReference type="GO" id="GO:0003677">
    <property type="term" value="F:DNA binding"/>
    <property type="evidence" value="ECO:0007669"/>
    <property type="project" value="InterPro"/>
</dbReference>
<dbReference type="GO" id="GO:0016987">
    <property type="term" value="F:sigma factor activity"/>
    <property type="evidence" value="ECO:0007669"/>
    <property type="project" value="UniProtKB-KW"/>
</dbReference>
<keyword evidence="4" id="KW-0804">Transcription</keyword>